<dbReference type="Proteomes" id="UP001142810">
    <property type="component" value="Unassembled WGS sequence"/>
</dbReference>
<evidence type="ECO:0000313" key="4">
    <source>
        <dbReference type="Proteomes" id="UP001142810"/>
    </source>
</evidence>
<proteinExistence type="predicted"/>
<gene>
    <name evidence="3" type="ORF">OPS25_01960</name>
</gene>
<organism evidence="3 4">
    <name type="scientific">Alteromonas aquimaris</name>
    <dbReference type="NCBI Taxonomy" id="2998417"/>
    <lineage>
        <taxon>Bacteria</taxon>
        <taxon>Pseudomonadati</taxon>
        <taxon>Pseudomonadota</taxon>
        <taxon>Gammaproteobacteria</taxon>
        <taxon>Alteromonadales</taxon>
        <taxon>Alteromonadaceae</taxon>
        <taxon>Alteromonas/Salinimonas group</taxon>
        <taxon>Alteromonas</taxon>
    </lineage>
</organism>
<feature type="domain" description="Glycosyl transferase family 1" evidence="1">
    <location>
        <begin position="179"/>
        <end position="331"/>
    </location>
</feature>
<dbReference type="EMBL" id="JAPFRD010000002">
    <property type="protein sequence ID" value="MCW8107269.1"/>
    <property type="molecule type" value="Genomic_DNA"/>
</dbReference>
<evidence type="ECO:0000313" key="3">
    <source>
        <dbReference type="EMBL" id="MCW8107269.1"/>
    </source>
</evidence>
<keyword evidence="3" id="KW-0328">Glycosyltransferase</keyword>
<protein>
    <submittedName>
        <fullName evidence="3">Glycosyltransferase</fullName>
        <ecNumber evidence="3">2.4.-.-</ecNumber>
    </submittedName>
</protein>
<keyword evidence="4" id="KW-1185">Reference proteome</keyword>
<evidence type="ECO:0000259" key="1">
    <source>
        <dbReference type="Pfam" id="PF00534"/>
    </source>
</evidence>
<dbReference type="RefSeq" id="WP_265615967.1">
    <property type="nucleotide sequence ID" value="NZ_JAPFRD010000002.1"/>
</dbReference>
<dbReference type="GO" id="GO:0016757">
    <property type="term" value="F:glycosyltransferase activity"/>
    <property type="evidence" value="ECO:0007669"/>
    <property type="project" value="UniProtKB-KW"/>
</dbReference>
<dbReference type="PANTHER" id="PTHR12526:SF630">
    <property type="entry name" value="GLYCOSYLTRANSFERASE"/>
    <property type="match status" value="1"/>
</dbReference>
<accession>A0ABT3P3D0</accession>
<dbReference type="Gene3D" id="3.40.50.2000">
    <property type="entry name" value="Glycogen Phosphorylase B"/>
    <property type="match status" value="2"/>
</dbReference>
<keyword evidence="3" id="KW-0808">Transferase</keyword>
<evidence type="ECO:0000259" key="2">
    <source>
        <dbReference type="Pfam" id="PF13439"/>
    </source>
</evidence>
<dbReference type="InterPro" id="IPR028098">
    <property type="entry name" value="Glyco_trans_4-like_N"/>
</dbReference>
<feature type="domain" description="Glycosyltransferase subfamily 4-like N-terminal" evidence="2">
    <location>
        <begin position="14"/>
        <end position="170"/>
    </location>
</feature>
<name>A0ABT3P3D0_9ALTE</name>
<dbReference type="Pfam" id="PF13439">
    <property type="entry name" value="Glyco_transf_4"/>
    <property type="match status" value="1"/>
</dbReference>
<dbReference type="InterPro" id="IPR001296">
    <property type="entry name" value="Glyco_trans_1"/>
</dbReference>
<sequence length="372" mass="40948">MTYKILHLIDTTGPGGAEEVFIALADRIRSTEIESVVVIRGEGYVAQKLRKKGLEPIIIDSKGSFNFKLIKKLCSIIKQHRVNLIQSHLLGSNVYASIVGLIMRIPVVATYHGMVDVAPNERFKALKLWFMRTGISHFISVSHSLAQKIEEQALLIPSKTSVIYNGIDVDKYIPARTSTLRQSLSIPDDTFVFGALGNIRSAKRYDLLIDAAHNLLQTKIKIAIVIAGDPKTSLRQQLDHQISTLNLQNNIHFIGFVEDTPTYLNSLDAFILTSDAEGFSISTIEAMACGLPVICTKCGGPEEIITAPQQGTLVEIDSRSIASAMKSLIKRLGSDTMVITSAIERVHSAFSLDAMTDSYIAIYRKVDSTFPL</sequence>
<comment type="caution">
    <text evidence="3">The sequence shown here is derived from an EMBL/GenBank/DDBJ whole genome shotgun (WGS) entry which is preliminary data.</text>
</comment>
<reference evidence="3" key="1">
    <citation type="submission" date="2022-11" db="EMBL/GenBank/DDBJ databases">
        <title>Alteromonas sp. nov., isolated from sea water of the Qingdao.</title>
        <authorList>
            <person name="Wang Q."/>
        </authorList>
    </citation>
    <scope>NUCLEOTIDE SEQUENCE</scope>
    <source>
        <strain evidence="3">ASW11-7</strain>
    </source>
</reference>
<dbReference type="PANTHER" id="PTHR12526">
    <property type="entry name" value="GLYCOSYLTRANSFERASE"/>
    <property type="match status" value="1"/>
</dbReference>
<dbReference type="EC" id="2.4.-.-" evidence="3"/>
<dbReference type="Pfam" id="PF00534">
    <property type="entry name" value="Glycos_transf_1"/>
    <property type="match status" value="1"/>
</dbReference>
<dbReference type="SUPFAM" id="SSF53756">
    <property type="entry name" value="UDP-Glycosyltransferase/glycogen phosphorylase"/>
    <property type="match status" value="1"/>
</dbReference>